<gene>
    <name evidence="4" type="ORF">BGI27_06340</name>
    <name evidence="5" type="ORF">CGU29_06780</name>
</gene>
<keyword evidence="1 5" id="KW-0378">Hydrolase</keyword>
<evidence type="ECO:0000313" key="5">
    <source>
        <dbReference type="EMBL" id="PAS93639.1"/>
    </source>
</evidence>
<evidence type="ECO:0000259" key="3">
    <source>
        <dbReference type="Pfam" id="PF20434"/>
    </source>
</evidence>
<dbReference type="EMBL" id="NMRN01000014">
    <property type="protein sequence ID" value="PAS93639.1"/>
    <property type="molecule type" value="Genomic_DNA"/>
</dbReference>
<dbReference type="Proteomes" id="UP000623509">
    <property type="component" value="Unassembled WGS sequence"/>
</dbReference>
<dbReference type="PANTHER" id="PTHR48081">
    <property type="entry name" value="AB HYDROLASE SUPERFAMILY PROTEIN C4A8.06C"/>
    <property type="match status" value="1"/>
</dbReference>
<dbReference type="Gene3D" id="3.40.50.1820">
    <property type="entry name" value="alpha/beta hydrolase"/>
    <property type="match status" value="1"/>
</dbReference>
<sequence>MPQNCWGSRYGTQRGSVTETRNDDQAGIAVWVDTDGSHVLQGQRLRIPSQYENHLMTASLTHLQRIPLWPDAPPGSVGISLTETIEERSPDTAQFRDRAVTAIGSPSITAWLPEKPNGSSIVLAPGGGYVRVVLDKEGHEIAQWLNSLGITVFILLYRLPGEGHAARETVPLQDAQRALRLVRANAAAWGLTPDRIGAMGCSAGGHVIGSLATMFDRKVYTAIDSADAQSARPDFVSLLYPVLTMDERWAHPGSRLNLLGDTPDDATVAAWSCEQQVSQATPPCFITHPGDDASVPVENSLMLYRALREKRLDAALHVFEAGGHGHGIRLAQGKPVSIWTDVFTHWLRGHKYL</sequence>
<dbReference type="EMBL" id="MDUX01000015">
    <property type="protein sequence ID" value="KAF7599703.1"/>
    <property type="molecule type" value="Genomic_DNA"/>
</dbReference>
<proteinExistence type="predicted"/>
<reference evidence="5 6" key="2">
    <citation type="submission" date="2017-07" db="EMBL/GenBank/DDBJ databases">
        <title>Candidatus Dactylopiibacterium carminicum, a nitrogen-fixing symbiont of the cochineal insect Dactylopius coccus and Dactylopius opuntiae (Hemiptera: Coccoidea: Dactylopiidae).</title>
        <authorList>
            <person name="Vera A."/>
        </authorList>
    </citation>
    <scope>NUCLEOTIDE SEQUENCE [LARGE SCALE GENOMIC DNA]</scope>
    <source>
        <strain evidence="5 6">NFDCM</strain>
    </source>
</reference>
<protein>
    <submittedName>
        <fullName evidence="5">Alpha/beta hydrolase</fullName>
    </submittedName>
</protein>
<keyword evidence="7" id="KW-1185">Reference proteome</keyword>
<evidence type="ECO:0000313" key="6">
    <source>
        <dbReference type="Proteomes" id="UP000216107"/>
    </source>
</evidence>
<dbReference type="OrthoDB" id="9771666at2"/>
<dbReference type="InterPro" id="IPR049492">
    <property type="entry name" value="BD-FAE-like_dom"/>
</dbReference>
<dbReference type="SUPFAM" id="SSF53474">
    <property type="entry name" value="alpha/beta-Hydrolases"/>
    <property type="match status" value="1"/>
</dbReference>
<dbReference type="Proteomes" id="UP000216107">
    <property type="component" value="Unassembled WGS sequence"/>
</dbReference>
<name>A0A272EU57_9RHOO</name>
<evidence type="ECO:0000256" key="2">
    <source>
        <dbReference type="SAM" id="MobiDB-lite"/>
    </source>
</evidence>
<feature type="compositionally biased region" description="Polar residues" evidence="2">
    <location>
        <begin position="1"/>
        <end position="19"/>
    </location>
</feature>
<evidence type="ECO:0000313" key="7">
    <source>
        <dbReference type="Proteomes" id="UP000623509"/>
    </source>
</evidence>
<evidence type="ECO:0000313" key="4">
    <source>
        <dbReference type="EMBL" id="KAF7599703.1"/>
    </source>
</evidence>
<accession>A0A272EU57</accession>
<dbReference type="InterPro" id="IPR029058">
    <property type="entry name" value="AB_hydrolase_fold"/>
</dbReference>
<dbReference type="InterPro" id="IPR050300">
    <property type="entry name" value="GDXG_lipolytic_enzyme"/>
</dbReference>
<organism evidence="5 6">
    <name type="scientific">Candidatus Dactylopiibacterium carminicum</name>
    <dbReference type="NCBI Taxonomy" id="857335"/>
    <lineage>
        <taxon>Bacteria</taxon>
        <taxon>Pseudomonadati</taxon>
        <taxon>Pseudomonadota</taxon>
        <taxon>Betaproteobacteria</taxon>
        <taxon>Rhodocyclales</taxon>
        <taxon>Rhodocyclaceae</taxon>
        <taxon>Candidatus Dactylopiibacterium</taxon>
    </lineage>
</organism>
<feature type="domain" description="BD-FAE-like" evidence="3">
    <location>
        <begin position="120"/>
        <end position="307"/>
    </location>
</feature>
<dbReference type="GO" id="GO:0016787">
    <property type="term" value="F:hydrolase activity"/>
    <property type="evidence" value="ECO:0007669"/>
    <property type="project" value="UniProtKB-KW"/>
</dbReference>
<dbReference type="AlphaFoldDB" id="A0A272EU57"/>
<evidence type="ECO:0000256" key="1">
    <source>
        <dbReference type="ARBA" id="ARBA00022801"/>
    </source>
</evidence>
<dbReference type="PANTHER" id="PTHR48081:SF6">
    <property type="entry name" value="PEPTIDASE S9 PROLYL OLIGOPEPTIDASE CATALYTIC DOMAIN-CONTAINING PROTEIN"/>
    <property type="match status" value="1"/>
</dbReference>
<comment type="caution">
    <text evidence="5">The sequence shown here is derived from an EMBL/GenBank/DDBJ whole genome shotgun (WGS) entry which is preliminary data.</text>
</comment>
<feature type="region of interest" description="Disordered" evidence="2">
    <location>
        <begin position="1"/>
        <end position="21"/>
    </location>
</feature>
<reference evidence="4 7" key="1">
    <citation type="submission" date="2016-08" db="EMBL/GenBank/DDBJ databases">
        <title>Candidatus Dactylopiibacterium carminicum genome sequence.</title>
        <authorList>
            <person name="Ramirez-Puebla S.T."/>
            <person name="Ormeno-Orrillo E."/>
            <person name="Vera-Ponce De Leon A."/>
            <person name="Luis L."/>
            <person name="Sanchez-Flores A."/>
            <person name="Monica R."/>
            <person name="Martinez-Romero E."/>
        </authorList>
    </citation>
    <scope>NUCLEOTIDE SEQUENCE [LARGE SCALE GENOMIC DNA]</scope>
    <source>
        <strain evidence="4">END1</strain>
    </source>
</reference>
<dbReference type="Pfam" id="PF20434">
    <property type="entry name" value="BD-FAE"/>
    <property type="match status" value="1"/>
</dbReference>